<comment type="caution">
    <text evidence="2">The sequence shown here is derived from an EMBL/GenBank/DDBJ whole genome shotgun (WGS) entry which is preliminary data.</text>
</comment>
<feature type="transmembrane region" description="Helical" evidence="1">
    <location>
        <begin position="57"/>
        <end position="77"/>
    </location>
</feature>
<protein>
    <submittedName>
        <fullName evidence="2">Uncharacterized protein</fullName>
    </submittedName>
</protein>
<dbReference type="Proteomes" id="UP000587002">
    <property type="component" value="Unassembled WGS sequence"/>
</dbReference>
<proteinExistence type="predicted"/>
<evidence type="ECO:0000313" key="2">
    <source>
        <dbReference type="EMBL" id="NYI84243.1"/>
    </source>
</evidence>
<sequence length="138" mass="14759">MTGDQQEERPYVQVWGDAVHPRHLWPAVLIGVVLGLGGLLVGEWVFAGASPELREGYALLTGLAGCLVAAVVSAKLFPPKRVVREQALSPEEHRAAIAEITAADGVGGALSPHAARELRSVGLHDAFERAQQDREVRP</sequence>
<keyword evidence="1" id="KW-1133">Transmembrane helix</keyword>
<gene>
    <name evidence="2" type="ORF">HNR68_002873</name>
</gene>
<name>A0A853AP87_9PSEU</name>
<organism evidence="2 3">
    <name type="scientific">Saccharopolyspora hordei</name>
    <dbReference type="NCBI Taxonomy" id="1838"/>
    <lineage>
        <taxon>Bacteria</taxon>
        <taxon>Bacillati</taxon>
        <taxon>Actinomycetota</taxon>
        <taxon>Actinomycetes</taxon>
        <taxon>Pseudonocardiales</taxon>
        <taxon>Pseudonocardiaceae</taxon>
        <taxon>Saccharopolyspora</taxon>
    </lineage>
</organism>
<dbReference type="EMBL" id="JACCFJ010000001">
    <property type="protein sequence ID" value="NYI84243.1"/>
    <property type="molecule type" value="Genomic_DNA"/>
</dbReference>
<evidence type="ECO:0000256" key="1">
    <source>
        <dbReference type="SAM" id="Phobius"/>
    </source>
</evidence>
<accession>A0A853AP87</accession>
<keyword evidence="1" id="KW-0472">Membrane</keyword>
<dbReference type="AlphaFoldDB" id="A0A853AP87"/>
<reference evidence="2 3" key="1">
    <citation type="submission" date="2020-07" db="EMBL/GenBank/DDBJ databases">
        <title>Sequencing the genomes of 1000 actinobacteria strains.</title>
        <authorList>
            <person name="Klenk H.-P."/>
        </authorList>
    </citation>
    <scope>NUCLEOTIDE SEQUENCE [LARGE SCALE GENOMIC DNA]</scope>
    <source>
        <strain evidence="2 3">DSM 44065</strain>
    </source>
</reference>
<evidence type="ECO:0000313" key="3">
    <source>
        <dbReference type="Proteomes" id="UP000587002"/>
    </source>
</evidence>
<keyword evidence="1" id="KW-0812">Transmembrane</keyword>
<feature type="transmembrane region" description="Helical" evidence="1">
    <location>
        <begin position="24"/>
        <end position="45"/>
    </location>
</feature>
<dbReference type="RefSeq" id="WP_179721238.1">
    <property type="nucleotide sequence ID" value="NZ_BAABFH010000001.1"/>
</dbReference>
<keyword evidence="3" id="KW-1185">Reference proteome</keyword>